<evidence type="ECO:0000256" key="1">
    <source>
        <dbReference type="ARBA" id="ARBA00004141"/>
    </source>
</evidence>
<gene>
    <name evidence="8" type="ORF">MNOR_LOCUS38132</name>
</gene>
<evidence type="ECO:0000313" key="8">
    <source>
        <dbReference type="EMBL" id="CAL4208137.1"/>
    </source>
</evidence>
<organism evidence="8 9">
    <name type="scientific">Meganyctiphanes norvegica</name>
    <name type="common">Northern krill</name>
    <name type="synonym">Thysanopoda norvegica</name>
    <dbReference type="NCBI Taxonomy" id="48144"/>
    <lineage>
        <taxon>Eukaryota</taxon>
        <taxon>Metazoa</taxon>
        <taxon>Ecdysozoa</taxon>
        <taxon>Arthropoda</taxon>
        <taxon>Crustacea</taxon>
        <taxon>Multicrustacea</taxon>
        <taxon>Malacostraca</taxon>
        <taxon>Eumalacostraca</taxon>
        <taxon>Eucarida</taxon>
        <taxon>Euphausiacea</taxon>
        <taxon>Euphausiidae</taxon>
        <taxon>Meganyctiphanes</taxon>
    </lineage>
</organism>
<dbReference type="EMBL" id="CAXKWB010083474">
    <property type="protein sequence ID" value="CAL4208137.1"/>
    <property type="molecule type" value="Genomic_DNA"/>
</dbReference>
<name>A0AAV2SJG1_MEGNR</name>
<evidence type="ECO:0008006" key="10">
    <source>
        <dbReference type="Google" id="ProtNLM"/>
    </source>
</evidence>
<protein>
    <recommendedName>
        <fullName evidence="10">Gustatory receptor</fullName>
    </recommendedName>
</protein>
<comment type="caution">
    <text evidence="8">The sequence shown here is derived from an EMBL/GenBank/DDBJ whole genome shotgun (WGS) entry which is preliminary data.</text>
</comment>
<keyword evidence="5 7" id="KW-0472">Membrane</keyword>
<evidence type="ECO:0000313" key="9">
    <source>
        <dbReference type="Proteomes" id="UP001497623"/>
    </source>
</evidence>
<dbReference type="Proteomes" id="UP001497623">
    <property type="component" value="Unassembled WGS sequence"/>
</dbReference>
<feature type="transmembrane region" description="Helical" evidence="7">
    <location>
        <begin position="166"/>
        <end position="186"/>
    </location>
</feature>
<evidence type="ECO:0000256" key="6">
    <source>
        <dbReference type="SAM" id="MobiDB-lite"/>
    </source>
</evidence>
<comment type="subcellular location">
    <subcellularLocation>
        <location evidence="1">Membrane</location>
        <topology evidence="1">Multi-pass membrane protein</topology>
    </subcellularLocation>
</comment>
<feature type="non-terminal residue" evidence="8">
    <location>
        <position position="444"/>
    </location>
</feature>
<dbReference type="GO" id="GO:0016020">
    <property type="term" value="C:membrane"/>
    <property type="evidence" value="ECO:0007669"/>
    <property type="project" value="UniProtKB-SubCell"/>
</dbReference>
<dbReference type="Pfam" id="PF10271">
    <property type="entry name" value="Tmp39"/>
    <property type="match status" value="1"/>
</dbReference>
<dbReference type="PANTHER" id="PTHR12995:SF4">
    <property type="entry name" value="FI21814P1"/>
    <property type="match status" value="1"/>
</dbReference>
<keyword evidence="4 7" id="KW-1133">Transmembrane helix</keyword>
<evidence type="ECO:0000256" key="4">
    <source>
        <dbReference type="ARBA" id="ARBA00022989"/>
    </source>
</evidence>
<sequence>MAGGRNRASRAPPPKPVVVADNETKRANHGSEDGPPLMPITPPKHMPIPDIPRISELGFETLMLVFGLVSLALQYLNIYRTVFWLPHSHTKFAMNLYLIDGSVVWFIVITLSRRLAWSVLKLAITHCLHQSLWSSALNCARFLLFFCDFSAFFKFYFYSFYDKQRYYLNISQVIYSFLLFVCLFTMEVDKLFVDINTSLSNREQNGYSRDYHKIFLSDYCAQQFLNHSPNKPLCHLFSCESQQGVLVRMGVWVARMALMMNKQGIDLHYSFLLIFYFLHSCHYDSVCITIRIVMINRIVQRCFICKKTSGYSDRRTEPLQQADYLDSLRLSGWTLISDDGGIRSCKTWNLMSMMLTNIKILMKAERKLYCLSVIRLDIAGGGPTMLHKHIQLSASWNLLMLVVFVCVCGLFLPESLLNGKRRLRSLLGTASVVDTQWVGFYNCF</sequence>
<feature type="transmembrane region" description="Helical" evidence="7">
    <location>
        <begin position="96"/>
        <end position="116"/>
    </location>
</feature>
<comment type="similarity">
    <text evidence="2">Belongs to the TMEM39 family.</text>
</comment>
<feature type="transmembrane region" description="Helical" evidence="7">
    <location>
        <begin position="137"/>
        <end position="160"/>
    </location>
</feature>
<keyword evidence="9" id="KW-1185">Reference proteome</keyword>
<evidence type="ECO:0000256" key="5">
    <source>
        <dbReference type="ARBA" id="ARBA00023136"/>
    </source>
</evidence>
<keyword evidence="3 7" id="KW-0812">Transmembrane</keyword>
<evidence type="ECO:0000256" key="7">
    <source>
        <dbReference type="SAM" id="Phobius"/>
    </source>
</evidence>
<feature type="transmembrane region" description="Helical" evidence="7">
    <location>
        <begin position="398"/>
        <end position="417"/>
    </location>
</feature>
<dbReference type="AlphaFoldDB" id="A0AAV2SJG1"/>
<feature type="region of interest" description="Disordered" evidence="6">
    <location>
        <begin position="1"/>
        <end position="39"/>
    </location>
</feature>
<feature type="compositionally biased region" description="Basic and acidic residues" evidence="6">
    <location>
        <begin position="22"/>
        <end position="32"/>
    </location>
</feature>
<feature type="transmembrane region" description="Helical" evidence="7">
    <location>
        <begin position="57"/>
        <end position="76"/>
    </location>
</feature>
<accession>A0AAV2SJG1</accession>
<dbReference type="InterPro" id="IPR019397">
    <property type="entry name" value="Uncharacterised_TMEM39"/>
</dbReference>
<evidence type="ECO:0000256" key="3">
    <source>
        <dbReference type="ARBA" id="ARBA00022692"/>
    </source>
</evidence>
<dbReference type="PANTHER" id="PTHR12995">
    <property type="entry name" value="FI21814P1"/>
    <property type="match status" value="1"/>
</dbReference>
<evidence type="ECO:0000256" key="2">
    <source>
        <dbReference type="ARBA" id="ARBA00010737"/>
    </source>
</evidence>
<reference evidence="8 9" key="1">
    <citation type="submission" date="2024-05" db="EMBL/GenBank/DDBJ databases">
        <authorList>
            <person name="Wallberg A."/>
        </authorList>
    </citation>
    <scope>NUCLEOTIDE SEQUENCE [LARGE SCALE GENOMIC DNA]</scope>
</reference>
<proteinExistence type="inferred from homology"/>